<dbReference type="Proteomes" id="UP000199398">
    <property type="component" value="Unassembled WGS sequence"/>
</dbReference>
<evidence type="ECO:0000313" key="2">
    <source>
        <dbReference type="EMBL" id="SFM69341.1"/>
    </source>
</evidence>
<dbReference type="EMBL" id="FOUP01000001">
    <property type="protein sequence ID" value="SFM69341.1"/>
    <property type="molecule type" value="Genomic_DNA"/>
</dbReference>
<reference evidence="2 3" key="1">
    <citation type="submission" date="2016-10" db="EMBL/GenBank/DDBJ databases">
        <authorList>
            <person name="de Groot N.N."/>
        </authorList>
    </citation>
    <scope>NUCLEOTIDE SEQUENCE [LARGE SCALE GENOMIC DNA]</scope>
    <source>
        <strain evidence="2 3">CPCC 201259</strain>
    </source>
</reference>
<sequence length="127" mass="13109">MDACQVFDAQATSQLGLEGAGEVKNFAGGRGCDWDTAGGGIRVVLYDSTSLEKQNLSDGQVESTTFAGREAKIQREALGAGDCSLLFAVGDSSSVSLDATSNDMNTDASCQLAQQAGELVVAKLPKN</sequence>
<organism evidence="2 3">
    <name type="scientific">Saccharopolyspora antimicrobica</name>
    <dbReference type="NCBI Taxonomy" id="455193"/>
    <lineage>
        <taxon>Bacteria</taxon>
        <taxon>Bacillati</taxon>
        <taxon>Actinomycetota</taxon>
        <taxon>Actinomycetes</taxon>
        <taxon>Pseudonocardiales</taxon>
        <taxon>Pseudonocardiaceae</taxon>
        <taxon>Saccharopolyspora</taxon>
    </lineage>
</organism>
<protein>
    <submittedName>
        <fullName evidence="1">Uncharacterized protein DUF3558</fullName>
    </submittedName>
</protein>
<gene>
    <name evidence="1" type="ORF">ATL45_4312</name>
    <name evidence="2" type="ORF">SAMN05421805_1011191</name>
</gene>
<dbReference type="STRING" id="455193.SAMN05421805_1011191"/>
<evidence type="ECO:0000313" key="4">
    <source>
        <dbReference type="Proteomes" id="UP000270697"/>
    </source>
</evidence>
<dbReference type="InterPro" id="IPR024520">
    <property type="entry name" value="DUF3558"/>
</dbReference>
<dbReference type="AlphaFoldDB" id="A0A1I4SY39"/>
<proteinExistence type="predicted"/>
<dbReference type="Pfam" id="PF12079">
    <property type="entry name" value="DUF3558"/>
    <property type="match status" value="1"/>
</dbReference>
<dbReference type="EMBL" id="RBXX01000002">
    <property type="protein sequence ID" value="RKT85956.1"/>
    <property type="molecule type" value="Genomic_DNA"/>
</dbReference>
<dbReference type="Proteomes" id="UP000270697">
    <property type="component" value="Unassembled WGS sequence"/>
</dbReference>
<evidence type="ECO:0000313" key="3">
    <source>
        <dbReference type="Proteomes" id="UP000199398"/>
    </source>
</evidence>
<reference evidence="1 4" key="2">
    <citation type="submission" date="2018-10" db="EMBL/GenBank/DDBJ databases">
        <title>Sequencing the genomes of 1000 actinobacteria strains.</title>
        <authorList>
            <person name="Klenk H.-P."/>
        </authorList>
    </citation>
    <scope>NUCLEOTIDE SEQUENCE [LARGE SCALE GENOMIC DNA]</scope>
    <source>
        <strain evidence="1 4">DSM 45119</strain>
    </source>
</reference>
<evidence type="ECO:0000313" key="1">
    <source>
        <dbReference type="EMBL" id="RKT85956.1"/>
    </source>
</evidence>
<keyword evidence="4" id="KW-1185">Reference proteome</keyword>
<accession>A0A1I4SY39</accession>
<name>A0A1I4SY39_9PSEU</name>